<dbReference type="EMBL" id="CM000914">
    <property type="protein sequence ID" value="EFG03535.2"/>
    <property type="molecule type" value="Genomic_DNA"/>
</dbReference>
<protein>
    <submittedName>
        <fullName evidence="2">Uncharacterized protein</fullName>
    </submittedName>
</protein>
<sequence length="198" mass="21347">MAPPRPTGAGRLTAEGRGSSMSRSRTVRALGVLTAAVILPLATPTAPATAAAPAPKAAAAKEWTCGDSVWAYPHKQAEVETWACIGYENGKVWPELGSRCKWDKSAVGTNWILNYCTAYDLAYKMTSPSGKVYEGTLPKMRGYHFTSIGTDLATCETGNWTVSLPGSKHDVENTTFWGQNEIHTAKTDQTRTIDVPHC</sequence>
<organism evidence="2 3">
    <name type="scientific">Streptomyces clavuligerus</name>
    <dbReference type="NCBI Taxonomy" id="1901"/>
    <lineage>
        <taxon>Bacteria</taxon>
        <taxon>Bacillati</taxon>
        <taxon>Actinomycetota</taxon>
        <taxon>Actinomycetes</taxon>
        <taxon>Kitasatosporales</taxon>
        <taxon>Streptomycetaceae</taxon>
        <taxon>Streptomyces</taxon>
    </lineage>
</organism>
<reference evidence="2 3" key="1">
    <citation type="journal article" date="2010" name="Genome Biol. Evol.">
        <title>The sequence of a 1.8-mb bacterial linear plasmid reveals a rich evolutionary reservoir of secondary metabolic pathways.</title>
        <authorList>
            <person name="Medema M.H."/>
            <person name="Trefzer A."/>
            <person name="Kovalchuk A."/>
            <person name="van den Berg M."/>
            <person name="Mueller U."/>
            <person name="Heijne W."/>
            <person name="Wu L."/>
            <person name="Alam M.T."/>
            <person name="Ronning C.M."/>
            <person name="Nierman W.C."/>
            <person name="Bovenberg R.A.L."/>
            <person name="Breitling R."/>
            <person name="Takano E."/>
        </authorList>
    </citation>
    <scope>NUCLEOTIDE SEQUENCE [LARGE SCALE GENOMIC DNA]</scope>
    <source>
        <strain evidence="3">ATCC 27064 / DSM 738 / JCM 4710 / NBRC 13307 / NCIMB 12785 / NRRL 3585 / VKM Ac-602</strain>
        <plasmid evidence="2">pSCL4</plasmid>
    </source>
</reference>
<keyword evidence="2" id="KW-0614">Plasmid</keyword>
<gene>
    <name evidence="2" type="ORF">SCLAV_p0040</name>
</gene>
<name>D5SHZ2_STRCL</name>
<proteinExistence type="predicted"/>
<accession>D5SHZ2</accession>
<geneLocation type="plasmid" evidence="2 3">
    <name>pSCL4</name>
</geneLocation>
<feature type="region of interest" description="Disordered" evidence="1">
    <location>
        <begin position="1"/>
        <end position="22"/>
    </location>
</feature>
<evidence type="ECO:0000256" key="1">
    <source>
        <dbReference type="SAM" id="MobiDB-lite"/>
    </source>
</evidence>
<evidence type="ECO:0000313" key="3">
    <source>
        <dbReference type="Proteomes" id="UP000002357"/>
    </source>
</evidence>
<dbReference type="Proteomes" id="UP000002357">
    <property type="component" value="Plasmid pSCL4"/>
</dbReference>
<evidence type="ECO:0000313" key="2">
    <source>
        <dbReference type="EMBL" id="EFG03535.2"/>
    </source>
</evidence>
<keyword evidence="3" id="KW-1185">Reference proteome</keyword>
<dbReference type="AlphaFoldDB" id="D5SHZ2"/>